<accession>A0A7R8X3R9</accession>
<evidence type="ECO:0000256" key="4">
    <source>
        <dbReference type="ARBA" id="ARBA00022692"/>
    </source>
</evidence>
<name>A0A7R8X3R9_9CRUS</name>
<dbReference type="InterPro" id="IPR007271">
    <property type="entry name" value="Nuc_sug_transpt"/>
</dbReference>
<dbReference type="OrthoDB" id="408493at2759"/>
<feature type="transmembrane region" description="Helical" evidence="7">
    <location>
        <begin position="38"/>
        <end position="60"/>
    </location>
</feature>
<dbReference type="AlphaFoldDB" id="A0A7R8X3R9"/>
<evidence type="ECO:0000313" key="9">
    <source>
        <dbReference type="Proteomes" id="UP000677054"/>
    </source>
</evidence>
<evidence type="ECO:0000256" key="1">
    <source>
        <dbReference type="ARBA" id="ARBA00004141"/>
    </source>
</evidence>
<keyword evidence="4 7" id="KW-0812">Transmembrane</keyword>
<comment type="similarity">
    <text evidence="2">Belongs to the nucleotide-sugar transporter family. SLC35A subfamily.</text>
</comment>
<feature type="transmembrane region" description="Helical" evidence="7">
    <location>
        <begin position="165"/>
        <end position="185"/>
    </location>
</feature>
<gene>
    <name evidence="8" type="ORF">DSTB1V02_LOCUS278</name>
</gene>
<dbReference type="Pfam" id="PF04142">
    <property type="entry name" value="Nuc_sug_transp"/>
    <property type="match status" value="2"/>
</dbReference>
<feature type="transmembrane region" description="Helical" evidence="7">
    <location>
        <begin position="303"/>
        <end position="322"/>
    </location>
</feature>
<feature type="transmembrane region" description="Helical" evidence="7">
    <location>
        <begin position="238"/>
        <end position="257"/>
    </location>
</feature>
<dbReference type="PIRSF" id="PIRSF005799">
    <property type="entry name" value="UDP-gal_transpt"/>
    <property type="match status" value="1"/>
</dbReference>
<keyword evidence="3" id="KW-0762">Sugar transport</keyword>
<dbReference type="SUPFAM" id="SSF103481">
    <property type="entry name" value="Multidrug resistance efflux transporter EmrE"/>
    <property type="match status" value="1"/>
</dbReference>
<keyword evidence="3" id="KW-0813">Transport</keyword>
<dbReference type="EMBL" id="LR899534">
    <property type="protein sequence ID" value="CAD7240249.1"/>
    <property type="molecule type" value="Genomic_DNA"/>
</dbReference>
<evidence type="ECO:0000313" key="8">
    <source>
        <dbReference type="EMBL" id="CAD7240249.1"/>
    </source>
</evidence>
<keyword evidence="6 7" id="KW-0472">Membrane</keyword>
<evidence type="ECO:0000256" key="6">
    <source>
        <dbReference type="ARBA" id="ARBA00023136"/>
    </source>
</evidence>
<dbReference type="PANTHER" id="PTHR10231">
    <property type="entry name" value="NUCLEOTIDE-SUGAR TRANSMEMBRANE TRANSPORTER"/>
    <property type="match status" value="1"/>
</dbReference>
<keyword evidence="9" id="KW-1185">Reference proteome</keyword>
<evidence type="ECO:0000256" key="5">
    <source>
        <dbReference type="ARBA" id="ARBA00022989"/>
    </source>
</evidence>
<feature type="transmembrane region" description="Helical" evidence="7">
    <location>
        <begin position="137"/>
        <end position="158"/>
    </location>
</feature>
<keyword evidence="5 7" id="KW-1133">Transmembrane helix</keyword>
<proteinExistence type="inferred from homology"/>
<feature type="transmembrane region" description="Helical" evidence="7">
    <location>
        <begin position="67"/>
        <end position="85"/>
    </location>
</feature>
<feature type="transmembrane region" description="Helical" evidence="7">
    <location>
        <begin position="205"/>
        <end position="226"/>
    </location>
</feature>
<dbReference type="Gene3D" id="1.10.3730.20">
    <property type="match status" value="1"/>
</dbReference>
<dbReference type="EMBL" id="CAJPEV010000017">
    <property type="protein sequence ID" value="CAG0878857.1"/>
    <property type="molecule type" value="Genomic_DNA"/>
</dbReference>
<evidence type="ECO:0008006" key="10">
    <source>
        <dbReference type="Google" id="ProtNLM"/>
    </source>
</evidence>
<dbReference type="GO" id="GO:0015165">
    <property type="term" value="F:pyrimidine nucleotide-sugar transmembrane transporter activity"/>
    <property type="evidence" value="ECO:0007669"/>
    <property type="project" value="InterPro"/>
</dbReference>
<evidence type="ECO:0000256" key="3">
    <source>
        <dbReference type="ARBA" id="ARBA00022597"/>
    </source>
</evidence>
<evidence type="ECO:0000256" key="2">
    <source>
        <dbReference type="ARBA" id="ARBA00009976"/>
    </source>
</evidence>
<sequence length="361" mass="39574">MLGPKCICLVALTIVTSSMVILTRYSRSVIRDESDERYSAAVAVFFTEILKFFAFFLVLFVSTSGELRYISIVHEFFTCVSSFIIDFRAGLSWVESANIFKREILQERGETAKLAIPGACYTLQNNLLYVALTNLNAGIYSVTAELKILTTAVFSILLLNRRLKFAHWICLLVLTVGVSLVQYSSHEENCLDPADCSAKNAQMNQSLGLVSVLVACVMSGFAGTYFERALKHGSNSRLSVRSMQLGLWSLLFAAFGVGVESCRRSSSLLAGFAPLTWAVVFIQAVNGVTVAATMKYADNILKCFATAISIILSSFVSFYVLGDLHPSSLFLLGSILVISSTFSYGNLKKPASSRFSPVLKF</sequence>
<comment type="subcellular location">
    <subcellularLocation>
        <location evidence="1">Membrane</location>
        <topology evidence="1">Multi-pass membrane protein</topology>
    </subcellularLocation>
</comment>
<dbReference type="GO" id="GO:0000139">
    <property type="term" value="C:Golgi membrane"/>
    <property type="evidence" value="ECO:0007669"/>
    <property type="project" value="InterPro"/>
</dbReference>
<dbReference type="NCBIfam" id="TIGR00803">
    <property type="entry name" value="nst"/>
    <property type="match status" value="1"/>
</dbReference>
<reference evidence="8" key="1">
    <citation type="submission" date="2020-11" db="EMBL/GenBank/DDBJ databases">
        <authorList>
            <person name="Tran Van P."/>
        </authorList>
    </citation>
    <scope>NUCLEOTIDE SEQUENCE</scope>
</reference>
<feature type="transmembrane region" description="Helical" evidence="7">
    <location>
        <begin position="269"/>
        <end position="291"/>
    </location>
</feature>
<organism evidence="8">
    <name type="scientific">Darwinula stevensoni</name>
    <dbReference type="NCBI Taxonomy" id="69355"/>
    <lineage>
        <taxon>Eukaryota</taxon>
        <taxon>Metazoa</taxon>
        <taxon>Ecdysozoa</taxon>
        <taxon>Arthropoda</taxon>
        <taxon>Crustacea</taxon>
        <taxon>Oligostraca</taxon>
        <taxon>Ostracoda</taxon>
        <taxon>Podocopa</taxon>
        <taxon>Podocopida</taxon>
        <taxon>Darwinulocopina</taxon>
        <taxon>Darwinuloidea</taxon>
        <taxon>Darwinulidae</taxon>
        <taxon>Darwinula</taxon>
    </lineage>
</organism>
<evidence type="ECO:0000256" key="7">
    <source>
        <dbReference type="SAM" id="Phobius"/>
    </source>
</evidence>
<dbReference type="Proteomes" id="UP000677054">
    <property type="component" value="Unassembled WGS sequence"/>
</dbReference>
<feature type="transmembrane region" description="Helical" evidence="7">
    <location>
        <begin position="328"/>
        <end position="347"/>
    </location>
</feature>
<dbReference type="InterPro" id="IPR037185">
    <property type="entry name" value="EmrE-like"/>
</dbReference>
<protein>
    <recommendedName>
        <fullName evidence="10">UDP-galactose transporter</fullName>
    </recommendedName>
</protein>